<dbReference type="InterPro" id="IPR029066">
    <property type="entry name" value="PLP-binding_barrel"/>
</dbReference>
<proteinExistence type="inferred from homology"/>
<dbReference type="NCBIfam" id="TIGR00492">
    <property type="entry name" value="alr"/>
    <property type="match status" value="1"/>
</dbReference>
<reference evidence="5" key="1">
    <citation type="submission" date="2020-05" db="EMBL/GenBank/DDBJ databases">
        <authorList>
            <person name="Chiriac C."/>
            <person name="Salcher M."/>
            <person name="Ghai R."/>
            <person name="Kavagutti S V."/>
        </authorList>
    </citation>
    <scope>NUCLEOTIDE SEQUENCE</scope>
</reference>
<dbReference type="GO" id="GO:0008784">
    <property type="term" value="F:alanine racemase activity"/>
    <property type="evidence" value="ECO:0007669"/>
    <property type="project" value="InterPro"/>
</dbReference>
<dbReference type="PANTHER" id="PTHR30511">
    <property type="entry name" value="ALANINE RACEMASE"/>
    <property type="match status" value="1"/>
</dbReference>
<dbReference type="EMBL" id="CAFBPM010000041">
    <property type="protein sequence ID" value="CAB5033207.1"/>
    <property type="molecule type" value="Genomic_DNA"/>
</dbReference>
<dbReference type="GO" id="GO:0005829">
    <property type="term" value="C:cytosol"/>
    <property type="evidence" value="ECO:0007669"/>
    <property type="project" value="TreeGrafter"/>
</dbReference>
<dbReference type="PANTHER" id="PTHR30511:SF0">
    <property type="entry name" value="ALANINE RACEMASE, CATABOLIC-RELATED"/>
    <property type="match status" value="1"/>
</dbReference>
<dbReference type="AlphaFoldDB" id="A0A6J7AEY6"/>
<dbReference type="PRINTS" id="PR00992">
    <property type="entry name" value="ALARACEMASE"/>
</dbReference>
<evidence type="ECO:0000313" key="5">
    <source>
        <dbReference type="EMBL" id="CAB4831343.1"/>
    </source>
</evidence>
<dbReference type="InterPro" id="IPR001608">
    <property type="entry name" value="Ala_racemase_N"/>
</dbReference>
<dbReference type="Gene3D" id="2.40.37.10">
    <property type="entry name" value="Lyase, Ornithine Decarboxylase, Chain A, domain 1"/>
    <property type="match status" value="1"/>
</dbReference>
<dbReference type="Gene3D" id="3.20.20.10">
    <property type="entry name" value="Alanine racemase"/>
    <property type="match status" value="1"/>
</dbReference>
<evidence type="ECO:0000313" key="6">
    <source>
        <dbReference type="EMBL" id="CAB4869642.1"/>
    </source>
</evidence>
<dbReference type="GO" id="GO:0030170">
    <property type="term" value="F:pyridoxal phosphate binding"/>
    <property type="evidence" value="ECO:0007669"/>
    <property type="project" value="TreeGrafter"/>
</dbReference>
<comment type="cofactor">
    <cofactor evidence="1">
        <name>pyridoxal 5'-phosphate</name>
        <dbReference type="ChEBI" id="CHEBI:597326"/>
    </cofactor>
</comment>
<feature type="domain" description="Alanine racemase C-terminal" evidence="4">
    <location>
        <begin position="255"/>
        <end position="383"/>
    </location>
</feature>
<dbReference type="SUPFAM" id="SSF51419">
    <property type="entry name" value="PLP-binding barrel"/>
    <property type="match status" value="1"/>
</dbReference>
<dbReference type="HAMAP" id="MF_01201">
    <property type="entry name" value="Ala_racemase"/>
    <property type="match status" value="1"/>
</dbReference>
<dbReference type="InterPro" id="IPR000821">
    <property type="entry name" value="Ala_racemase"/>
</dbReference>
<dbReference type="Pfam" id="PF00842">
    <property type="entry name" value="Ala_racemase_C"/>
    <property type="match status" value="1"/>
</dbReference>
<dbReference type="CDD" id="cd00430">
    <property type="entry name" value="PLPDE_III_AR"/>
    <property type="match status" value="1"/>
</dbReference>
<dbReference type="FunFam" id="3.20.20.10:FF:000002">
    <property type="entry name" value="Alanine racemase"/>
    <property type="match status" value="1"/>
</dbReference>
<dbReference type="InterPro" id="IPR020622">
    <property type="entry name" value="Ala_racemase_pyridoxalP-BS"/>
</dbReference>
<evidence type="ECO:0000256" key="2">
    <source>
        <dbReference type="ARBA" id="ARBA00022898"/>
    </source>
</evidence>
<dbReference type="EMBL" id="CAFBLT010000001">
    <property type="protein sequence ID" value="CAB4869642.1"/>
    <property type="molecule type" value="Genomic_DNA"/>
</dbReference>
<keyword evidence="3" id="KW-0413">Isomerase</keyword>
<dbReference type="InterPro" id="IPR009006">
    <property type="entry name" value="Ala_racemase/Decarboxylase_C"/>
</dbReference>
<dbReference type="Pfam" id="PF01168">
    <property type="entry name" value="Ala_racemase_N"/>
    <property type="match status" value="1"/>
</dbReference>
<evidence type="ECO:0000259" key="4">
    <source>
        <dbReference type="SMART" id="SM01005"/>
    </source>
</evidence>
<dbReference type="EMBL" id="CAFABE010000059">
    <property type="protein sequence ID" value="CAB4831343.1"/>
    <property type="molecule type" value="Genomic_DNA"/>
</dbReference>
<keyword evidence="2" id="KW-0663">Pyridoxal phosphate</keyword>
<organism evidence="5">
    <name type="scientific">freshwater metagenome</name>
    <dbReference type="NCBI Taxonomy" id="449393"/>
    <lineage>
        <taxon>unclassified sequences</taxon>
        <taxon>metagenomes</taxon>
        <taxon>ecological metagenomes</taxon>
    </lineage>
</organism>
<name>A0A6J7AEY6_9ZZZZ</name>
<dbReference type="SUPFAM" id="SSF50621">
    <property type="entry name" value="Alanine racemase C-terminal domain-like"/>
    <property type="match status" value="1"/>
</dbReference>
<evidence type="ECO:0000313" key="7">
    <source>
        <dbReference type="EMBL" id="CAB5033207.1"/>
    </source>
</evidence>
<evidence type="ECO:0000256" key="1">
    <source>
        <dbReference type="ARBA" id="ARBA00001933"/>
    </source>
</evidence>
<dbReference type="SMART" id="SM01005">
    <property type="entry name" value="Ala_racemase_C"/>
    <property type="match status" value="1"/>
</dbReference>
<protein>
    <submittedName>
        <fullName evidence="5">Unannotated protein</fullName>
    </submittedName>
</protein>
<dbReference type="InterPro" id="IPR011079">
    <property type="entry name" value="Ala_racemase_C"/>
</dbReference>
<sequence>MSAEGHSRPTWVEVDLDALRQNARAMKERLGSSALCAVVKANGYGHGAVPSAKALLEGGADGLAVALVDEGIELRQGGVTAPILLLSEPTTESMTAAFAAVLTPTLTTVEGVVAAIEAAKQIGSRNPVHIKVDTGMHRMGAMPNDFPAVLEALQGQDQLVVEGLWTHLSVADEQHDDSVRFTQIQLERFDEAVRIAEEHGVHPSVLHVANSAGSLVYQNSRFSMVRCGLALYGEVPNDEVSAMARLEQPLDLKPAMSIKSLVTAVRDVDAGERPSYGRRRAMPHAGRVATVPIGYADGFPRSLFDAHHEVLIGGQRFPLAGSVTMDQIVVDVGDIRVEVGDEVALLGAQGNDRITANEWAAHLQTIPYEVLCGFGDRIPRRYVGTLPEEQKVRRRWWRSS</sequence>
<gene>
    <name evidence="5" type="ORF">UFOPK3164_01214</name>
    <name evidence="6" type="ORF">UFOPK3427_00707</name>
    <name evidence="7" type="ORF">UFOPK4112_01905</name>
</gene>
<accession>A0A6J7AEY6</accession>
<evidence type="ECO:0000256" key="3">
    <source>
        <dbReference type="ARBA" id="ARBA00023235"/>
    </source>
</evidence>
<dbReference type="GO" id="GO:0030632">
    <property type="term" value="P:D-alanine biosynthetic process"/>
    <property type="evidence" value="ECO:0007669"/>
    <property type="project" value="TreeGrafter"/>
</dbReference>
<dbReference type="PROSITE" id="PS00395">
    <property type="entry name" value="ALANINE_RACEMASE"/>
    <property type="match status" value="1"/>
</dbReference>